<dbReference type="AlphaFoldDB" id="M7T803"/>
<reference evidence="2" key="1">
    <citation type="journal article" date="2013" name="Genome Announc.">
        <title>Draft genome sequence of the grapevine dieback fungus Eutypa lata UCR-EL1.</title>
        <authorList>
            <person name="Blanco-Ulate B."/>
            <person name="Rolshausen P.E."/>
            <person name="Cantu D."/>
        </authorList>
    </citation>
    <scope>NUCLEOTIDE SEQUENCE [LARGE SCALE GENOMIC DNA]</scope>
    <source>
        <strain evidence="2">UCR-EL1</strain>
    </source>
</reference>
<accession>M7T803</accession>
<sequence length="99" mass="11248">MPRVYPKPFDRRSFNAFLGSLTTELGSFTVGVTLKKYTREELNNFTLLCGLKINSLNATDPEANKDLIEQLNLMYQQASTALQARQYIEEQGEQERKGG</sequence>
<keyword evidence="2" id="KW-1185">Reference proteome</keyword>
<evidence type="ECO:0000313" key="2">
    <source>
        <dbReference type="Proteomes" id="UP000012174"/>
    </source>
</evidence>
<dbReference type="KEGG" id="ela:UCREL1_10285"/>
<dbReference type="Proteomes" id="UP000012174">
    <property type="component" value="Unassembled WGS sequence"/>
</dbReference>
<gene>
    <name evidence="1" type="ORF">UCREL1_10285</name>
</gene>
<name>M7T803_EUTLA</name>
<protein>
    <submittedName>
        <fullName evidence="1">Uncharacterized protein</fullName>
    </submittedName>
</protein>
<proteinExistence type="predicted"/>
<organism evidence="1 2">
    <name type="scientific">Eutypa lata (strain UCR-EL1)</name>
    <name type="common">Grapevine dieback disease fungus</name>
    <name type="synonym">Eutypa armeniacae</name>
    <dbReference type="NCBI Taxonomy" id="1287681"/>
    <lineage>
        <taxon>Eukaryota</taxon>
        <taxon>Fungi</taxon>
        <taxon>Dikarya</taxon>
        <taxon>Ascomycota</taxon>
        <taxon>Pezizomycotina</taxon>
        <taxon>Sordariomycetes</taxon>
        <taxon>Xylariomycetidae</taxon>
        <taxon>Xylariales</taxon>
        <taxon>Diatrypaceae</taxon>
        <taxon>Eutypa</taxon>
    </lineage>
</organism>
<evidence type="ECO:0000313" key="1">
    <source>
        <dbReference type="EMBL" id="EMR62780.1"/>
    </source>
</evidence>
<dbReference type="EMBL" id="KB707373">
    <property type="protein sequence ID" value="EMR62780.1"/>
    <property type="molecule type" value="Genomic_DNA"/>
</dbReference>
<dbReference type="HOGENOM" id="CLU_2320367_0_0_1"/>